<keyword evidence="6" id="KW-0029">Amino-acid transport</keyword>
<dbReference type="Gene3D" id="3.40.190.10">
    <property type="entry name" value="Periplasmic binding protein-like II"/>
    <property type="match status" value="2"/>
</dbReference>
<dbReference type="InterPro" id="IPR001638">
    <property type="entry name" value="Solute-binding_3/MltF_N"/>
</dbReference>
<keyword evidence="3" id="KW-0813">Transport</keyword>
<dbReference type="PANTHER" id="PTHR30085">
    <property type="entry name" value="AMINO ACID ABC TRANSPORTER PERMEASE"/>
    <property type="match status" value="1"/>
</dbReference>
<comment type="caution">
    <text evidence="10">The sequence shown here is derived from an EMBL/GenBank/DDBJ whole genome shotgun (WGS) entry which is preliminary data.</text>
</comment>
<evidence type="ECO:0000256" key="7">
    <source>
        <dbReference type="SAM" id="MobiDB-lite"/>
    </source>
</evidence>
<dbReference type="FunFam" id="3.40.190.10:FF:000052">
    <property type="entry name" value="Amino acid ABC transporter substrate-binding protein"/>
    <property type="match status" value="1"/>
</dbReference>
<comment type="similarity">
    <text evidence="2">Belongs to the bacterial solute-binding protein 3 family.</text>
</comment>
<dbReference type="SMART" id="SM00062">
    <property type="entry name" value="PBPb"/>
    <property type="match status" value="1"/>
</dbReference>
<name>A0AAX2H5X0_9PSED</name>
<dbReference type="CDD" id="cd13688">
    <property type="entry name" value="PBP2_GltI_DEBP"/>
    <property type="match status" value="1"/>
</dbReference>
<dbReference type="GO" id="GO:0006865">
    <property type="term" value="P:amino acid transport"/>
    <property type="evidence" value="ECO:0007669"/>
    <property type="project" value="UniProtKB-KW"/>
</dbReference>
<evidence type="ECO:0000256" key="6">
    <source>
        <dbReference type="ARBA" id="ARBA00022970"/>
    </source>
</evidence>
<dbReference type="EMBL" id="OBKZ01000015">
    <property type="protein sequence ID" value="SOB52136.1"/>
    <property type="molecule type" value="Genomic_DNA"/>
</dbReference>
<proteinExistence type="inferred from homology"/>
<evidence type="ECO:0000256" key="8">
    <source>
        <dbReference type="SAM" id="SignalP"/>
    </source>
</evidence>
<feature type="compositionally biased region" description="Basic and acidic residues" evidence="7">
    <location>
        <begin position="297"/>
        <end position="311"/>
    </location>
</feature>
<dbReference type="GO" id="GO:0030288">
    <property type="term" value="C:outer membrane-bounded periplasmic space"/>
    <property type="evidence" value="ECO:0007669"/>
    <property type="project" value="TreeGrafter"/>
</dbReference>
<dbReference type="RefSeq" id="WP_097191764.1">
    <property type="nucleotide sequence ID" value="NZ_OBKZ01000015.1"/>
</dbReference>
<dbReference type="GO" id="GO:0005576">
    <property type="term" value="C:extracellular region"/>
    <property type="evidence" value="ECO:0007669"/>
    <property type="project" value="TreeGrafter"/>
</dbReference>
<evidence type="ECO:0000256" key="4">
    <source>
        <dbReference type="ARBA" id="ARBA00022729"/>
    </source>
</evidence>
<dbReference type="Proteomes" id="UP000219564">
    <property type="component" value="Unassembled WGS sequence"/>
</dbReference>
<dbReference type="PANTHER" id="PTHR30085:SF2">
    <property type="entry name" value="GLUTAMATE_ASPARTATE IMPORT SOLUTE-BINDING PROTEIN"/>
    <property type="match status" value="1"/>
</dbReference>
<keyword evidence="5" id="KW-0574">Periplasm</keyword>
<accession>A0AAX2H5X0</accession>
<feature type="chain" id="PRO_5043970971" evidence="8">
    <location>
        <begin position="24"/>
        <end position="311"/>
    </location>
</feature>
<feature type="signal peptide" evidence="8">
    <location>
        <begin position="1"/>
        <end position="23"/>
    </location>
</feature>
<dbReference type="SUPFAM" id="SSF53850">
    <property type="entry name" value="Periplasmic binding protein-like II"/>
    <property type="match status" value="1"/>
</dbReference>
<comment type="subcellular location">
    <subcellularLocation>
        <location evidence="1">Periplasm</location>
    </subcellularLocation>
</comment>
<evidence type="ECO:0000256" key="5">
    <source>
        <dbReference type="ARBA" id="ARBA00022764"/>
    </source>
</evidence>
<feature type="domain" description="Solute-binding protein family 3/N-terminal" evidence="9">
    <location>
        <begin position="38"/>
        <end position="271"/>
    </location>
</feature>
<dbReference type="AlphaFoldDB" id="A0AAX2H5X0"/>
<evidence type="ECO:0000256" key="1">
    <source>
        <dbReference type="ARBA" id="ARBA00004418"/>
    </source>
</evidence>
<evidence type="ECO:0000313" key="10">
    <source>
        <dbReference type="EMBL" id="SOB52136.1"/>
    </source>
</evidence>
<evidence type="ECO:0000313" key="11">
    <source>
        <dbReference type="Proteomes" id="UP000219564"/>
    </source>
</evidence>
<keyword evidence="4 8" id="KW-0732">Signal</keyword>
<protein>
    <submittedName>
        <fullName evidence="10">Glutamate and aspartate transporter subunit periplasmic-binding component of ABC superfamily</fullName>
    </submittedName>
</protein>
<dbReference type="Pfam" id="PF00497">
    <property type="entry name" value="SBP_bac_3"/>
    <property type="match status" value="1"/>
</dbReference>
<dbReference type="InterPro" id="IPR051455">
    <property type="entry name" value="Bact_solute-bind_prot3"/>
</dbReference>
<evidence type="ECO:0000259" key="9">
    <source>
        <dbReference type="SMART" id="SM00062"/>
    </source>
</evidence>
<feature type="region of interest" description="Disordered" evidence="7">
    <location>
        <begin position="291"/>
        <end position="311"/>
    </location>
</feature>
<evidence type="ECO:0000256" key="3">
    <source>
        <dbReference type="ARBA" id="ARBA00022448"/>
    </source>
</evidence>
<gene>
    <name evidence="10" type="primary">gltI</name>
    <name evidence="10" type="ORF">PLUA15_220184</name>
</gene>
<dbReference type="NCBIfam" id="NF008063">
    <property type="entry name" value="PRK10797.1"/>
    <property type="match status" value="1"/>
</dbReference>
<reference evidence="10 11" key="1">
    <citation type="submission" date="2017-08" db="EMBL/GenBank/DDBJ databases">
        <authorList>
            <person name="Chaillou S."/>
        </authorList>
    </citation>
    <scope>NUCLEOTIDE SEQUENCE [LARGE SCALE GENOMIC DNA]</scope>
    <source>
        <strain evidence="10 11">MFPA15A1205</strain>
    </source>
</reference>
<organism evidence="10 11">
    <name type="scientific">Pseudomonas lundensis</name>
    <dbReference type="NCBI Taxonomy" id="86185"/>
    <lineage>
        <taxon>Bacteria</taxon>
        <taxon>Pseudomonadati</taxon>
        <taxon>Pseudomonadota</taxon>
        <taxon>Gammaproteobacteria</taxon>
        <taxon>Pseudomonadales</taxon>
        <taxon>Pseudomonadaceae</taxon>
        <taxon>Pseudomonas</taxon>
    </lineage>
</organism>
<sequence>MRIVPQLLAAAITAALISTPVFAAELTGTLKKIKESGTITLGHRDSSIPFSYIADASGKPVGYSHDVQLAIVEGLKKQLKMPDLKVKYNLVTSQTRIPLVQNGTVDVECGSTTNNTERAQQVDFSVGIFEIGTRLLSKKDSPYKDFADLKGKNVVTTAGTTSERILKAMNADKQMGMNVISAKDHGEAFNMLESGRAVAFMMDDALLAGEMAKAKKPTDWAVTGTAQSYEIYGCMMRKDDPDFKKAVDEAIVATYKSGEINKIYDKWFQQPIPPKGLNLQFPMSDELKTLIANPTDKPADEKKPADDKPKA</sequence>
<evidence type="ECO:0000256" key="2">
    <source>
        <dbReference type="ARBA" id="ARBA00010333"/>
    </source>
</evidence>